<feature type="region of interest" description="Disordered" evidence="1">
    <location>
        <begin position="1335"/>
        <end position="1365"/>
    </location>
</feature>
<dbReference type="EMBL" id="KN847492">
    <property type="protein sequence ID" value="KIW19969.1"/>
    <property type="molecule type" value="Genomic_DNA"/>
</dbReference>
<evidence type="ECO:0000256" key="1">
    <source>
        <dbReference type="SAM" id="MobiDB-lite"/>
    </source>
</evidence>
<protein>
    <submittedName>
        <fullName evidence="2">Uncharacterized protein</fullName>
    </submittedName>
</protein>
<dbReference type="HOGENOM" id="CLU_258840_0_0_1"/>
<name>A0A0D2C8V4_9EURO</name>
<feature type="region of interest" description="Disordered" evidence="1">
    <location>
        <begin position="783"/>
        <end position="831"/>
    </location>
</feature>
<feature type="region of interest" description="Disordered" evidence="1">
    <location>
        <begin position="296"/>
        <end position="318"/>
    </location>
</feature>
<organism evidence="2 3">
    <name type="scientific">Exophiala spinifera</name>
    <dbReference type="NCBI Taxonomy" id="91928"/>
    <lineage>
        <taxon>Eukaryota</taxon>
        <taxon>Fungi</taxon>
        <taxon>Dikarya</taxon>
        <taxon>Ascomycota</taxon>
        <taxon>Pezizomycotina</taxon>
        <taxon>Eurotiomycetes</taxon>
        <taxon>Chaetothyriomycetidae</taxon>
        <taxon>Chaetothyriales</taxon>
        <taxon>Herpotrichiellaceae</taxon>
        <taxon>Exophiala</taxon>
    </lineage>
</organism>
<gene>
    <name evidence="2" type="ORF">PV08_00544</name>
</gene>
<accession>A0A0D2C8V4</accession>
<feature type="compositionally biased region" description="Low complexity" evidence="1">
    <location>
        <begin position="612"/>
        <end position="621"/>
    </location>
</feature>
<feature type="region of interest" description="Disordered" evidence="1">
    <location>
        <begin position="550"/>
        <end position="671"/>
    </location>
</feature>
<dbReference type="GeneID" id="27327627"/>
<feature type="compositionally biased region" description="Basic and acidic residues" evidence="1">
    <location>
        <begin position="821"/>
        <end position="831"/>
    </location>
</feature>
<dbReference type="Proteomes" id="UP000053328">
    <property type="component" value="Unassembled WGS sequence"/>
</dbReference>
<dbReference type="OrthoDB" id="10265971at2759"/>
<evidence type="ECO:0000313" key="2">
    <source>
        <dbReference type="EMBL" id="KIW19969.1"/>
    </source>
</evidence>
<keyword evidence="3" id="KW-1185">Reference proteome</keyword>
<proteinExistence type="predicted"/>
<dbReference type="RefSeq" id="XP_016240185.1">
    <property type="nucleotide sequence ID" value="XM_016374909.1"/>
</dbReference>
<reference evidence="2 3" key="1">
    <citation type="submission" date="2015-01" db="EMBL/GenBank/DDBJ databases">
        <title>The Genome Sequence of Exophiala spinifera CBS89968.</title>
        <authorList>
            <consortium name="The Broad Institute Genomics Platform"/>
            <person name="Cuomo C."/>
            <person name="de Hoog S."/>
            <person name="Gorbushina A."/>
            <person name="Stielow B."/>
            <person name="Teixiera M."/>
            <person name="Abouelleil A."/>
            <person name="Chapman S.B."/>
            <person name="Priest M."/>
            <person name="Young S.K."/>
            <person name="Wortman J."/>
            <person name="Nusbaum C."/>
            <person name="Birren B."/>
        </authorList>
    </citation>
    <scope>NUCLEOTIDE SEQUENCE [LARGE SCALE GENOMIC DNA]</scope>
    <source>
        <strain evidence="2 3">CBS 89968</strain>
    </source>
</reference>
<feature type="compositionally biased region" description="Polar residues" evidence="1">
    <location>
        <begin position="729"/>
        <end position="741"/>
    </location>
</feature>
<feature type="compositionally biased region" description="Polar residues" evidence="1">
    <location>
        <begin position="301"/>
        <end position="311"/>
    </location>
</feature>
<feature type="region of interest" description="Disordered" evidence="1">
    <location>
        <begin position="715"/>
        <end position="744"/>
    </location>
</feature>
<dbReference type="VEuPathDB" id="FungiDB:PV08_00544"/>
<feature type="compositionally biased region" description="Basic residues" evidence="1">
    <location>
        <begin position="807"/>
        <end position="817"/>
    </location>
</feature>
<sequence>MASAKKKVFVGSTYEFTQLGSDEIIRNLMQSYLDPENAPFITFGADTQANDDRTLPTILHQVSNYVTAHESRGLAFDEDERVKPMEGTVTDDHIRDTKSLDGPLGDWMPDVDSDGQDALESLQHLTAFWTPHKEDIKILPPLYAQQISKLTRTSIYFEEAEKRCRLFQGKFQTALEKLKRLEPLLEIIKSQQVDRPLLTTTDLLLWNPTHNDARIEYVNIQPSHPSYNRIIVNKGERDLAKKVIGELRTYDLDISTFQAPEKFSAGQAKNDTKLQASKLWDDFVFPSFGDAKNLEPLISSKPASKSGSNQKDLNRDSKDERIAMWTSKIVSGADPEIAPEVPLEPTQPLGRRRLLVADSDDEEDDEPFTKPSTIGQTVKKEILHKTESLLQTSFTPPPTMQPESFDTLLIGLDDDEADQDLLQDRETSVASGSPEPEVNASPVLSVTSKPVQDEDSHTKHAFFTQPSFKYEAFKAELPGKHVLVDEKLPHKPSMESSCNDISQPFESVSGVFPSPSVPVASTDSAVAAMQQRNMTAHSIPLPLELPSTPEFPVISDPPRLKFDSNAYGHSHSHANDQRGPKALGSERGNRFRGGSTRANAFRGRGSDRRGVASNSNDNDNAQARIPSFEGSYRRGRANRTGGGRPNGSAITHGAGQNRLRGGGRDRGRGQGNLVEITSTTSTTGHRHGRPGIESYMPLERATSNWNQNGTPNIMDDPLESADKLHDPSETQSFGSRATSKTGIRFSEAGSEYRATSIPLPNTTEIRQNSIALALAAIEANRKQRELSARQGPANQKEVEEKQPPRHSTMRQRGRNPGRKPAQRESKAEKQARLDKALLEAYGPAPINRVPKPPPSEKPGDMSIWKRQQISREKDSVLAQAHPDIVGARALDEQCAKLIGLLQSSFEAARAFNGHLNFDIGFGQVIATAGPHIHDNRFYDISGWNTLFDPPNGLPLSSATFTKILTTNGEDIDGVLRFRNPNKNSPNRLWSPEPGPTSVTYEFSCQNRLNEDFLIVVDQAGKHELRKGQINVGTVNMHVPESIWDCAATLSGHLNWPDPPETLSNSVTSFVQSLYVPPNKQKLTIVFRQPTDHEINIRNLIVRRVSYHDCNLEGCEDVQLNVVESKSLLFKHHPEDRNLWQGYEAAREEYETVANEGRIHYELSIVHKKVTAALKGNETLEIGERTPPETTGKSILKKSVIRAMLEVAAYMVGKMDFVGYRNVGTLMQLDTQDAQREQDIVATMGPAGPSIVGLGHRGAQSTRTAVVPTTLRGHTHGGRGSAVSPAHTGAGSRVWEEPVYGIRANEVAQVFIRPDGSKYRLGMGGAEVPVVEDAEEEFGTSTVVPDDSASRADTRRPGLGGGPSVGTRLVAIRERGFW</sequence>
<evidence type="ECO:0000313" key="3">
    <source>
        <dbReference type="Proteomes" id="UP000053328"/>
    </source>
</evidence>